<dbReference type="InterPro" id="IPR020845">
    <property type="entry name" value="AMP-binding_CS"/>
</dbReference>
<evidence type="ECO:0000313" key="6">
    <source>
        <dbReference type="Proteomes" id="UP000327011"/>
    </source>
</evidence>
<keyword evidence="1" id="KW-0596">Phosphopantetheine</keyword>
<keyword evidence="6" id="KW-1185">Reference proteome</keyword>
<dbReference type="InterPro" id="IPR010071">
    <property type="entry name" value="AA_adenyl_dom"/>
</dbReference>
<feature type="domain" description="AMP-dependent synthetase/ligase" evidence="3">
    <location>
        <begin position="31"/>
        <end position="415"/>
    </location>
</feature>
<sequence>LGEAERRVVVEEWNDTARVVGAGSLVELFGAQAGRTPDAVAVSEAVSDALPNGGVVWTYAELARVSDRVACGLLARGVGRGVRVGVVMERSAAVIAVLLGIVKAGAAYVPVDVSWPVARQRAVLRHTTLVVTDHDTTTRDITTDYGESGHDSATWRTADQPAEYGGGTGHFMGSVVEVAAQVLLEGPDGVPGVEVLSGDVVYVMYTSGSTGVPKGVEVTHGSVAGLVADSCWGGAVRRGIVWHAPHAFDASVLEIWVPLAAGGRVVVAPGVVTASVLAGLTGRSGPDGSGEVAGVGAVHLTAGAFGVLAEEDPGALAGLDEVLTGGDVVPAGAVAAVRGANEHVVIRHLYGPTEATLCATTFTVGRGEAAPGVLPIGRPRDNTRVFVLDEFLQPVPAGVAGEVYIAGSGLARGYLGRPDLTAERFVACPFTPGERMYRTGDLARWRGDGQLVFAGRADEQVKIRGFRIEPGEIEAVLASHESVAQAVVVAREDRPGDKRLIAYIVPTTENTIESGDTSDGSGT</sequence>
<dbReference type="PROSITE" id="PS00455">
    <property type="entry name" value="AMP_BINDING"/>
    <property type="match status" value="1"/>
</dbReference>
<dbReference type="InterPro" id="IPR045851">
    <property type="entry name" value="AMP-bd_C_sf"/>
</dbReference>
<dbReference type="GO" id="GO:0005737">
    <property type="term" value="C:cytoplasm"/>
    <property type="evidence" value="ECO:0007669"/>
    <property type="project" value="TreeGrafter"/>
</dbReference>
<dbReference type="NCBIfam" id="TIGR01733">
    <property type="entry name" value="AA-adenyl-dom"/>
    <property type="match status" value="1"/>
</dbReference>
<dbReference type="Gene3D" id="3.30.300.30">
    <property type="match status" value="1"/>
</dbReference>
<protein>
    <submittedName>
        <fullName evidence="5">Amino acid adenylation domain-containing protein</fullName>
    </submittedName>
</protein>
<evidence type="ECO:0000256" key="1">
    <source>
        <dbReference type="ARBA" id="ARBA00022450"/>
    </source>
</evidence>
<feature type="domain" description="AMP-binding enzyme C-terminal" evidence="4">
    <location>
        <begin position="472"/>
        <end position="508"/>
    </location>
</feature>
<comment type="caution">
    <text evidence="5">The sequence shown here is derived from an EMBL/GenBank/DDBJ whole genome shotgun (WGS) entry which is preliminary data.</text>
</comment>
<dbReference type="GO" id="GO:0043041">
    <property type="term" value="P:amino acid activation for nonribosomal peptide biosynthetic process"/>
    <property type="evidence" value="ECO:0007669"/>
    <property type="project" value="TreeGrafter"/>
</dbReference>
<dbReference type="PANTHER" id="PTHR45527:SF1">
    <property type="entry name" value="FATTY ACID SYNTHASE"/>
    <property type="match status" value="1"/>
</dbReference>
<name>A0A5J5JU91_9ACTN</name>
<dbReference type="Pfam" id="PF13193">
    <property type="entry name" value="AMP-binding_C"/>
    <property type="match status" value="1"/>
</dbReference>
<dbReference type="AlphaFoldDB" id="A0A5J5JU91"/>
<dbReference type="EMBL" id="VYTZ01000045">
    <property type="protein sequence ID" value="KAA9372959.1"/>
    <property type="molecule type" value="Genomic_DNA"/>
</dbReference>
<dbReference type="Gene3D" id="3.40.50.980">
    <property type="match status" value="2"/>
</dbReference>
<keyword evidence="2" id="KW-0597">Phosphoprotein</keyword>
<feature type="non-terminal residue" evidence="5">
    <location>
        <position position="523"/>
    </location>
</feature>
<dbReference type="GO" id="GO:0044550">
    <property type="term" value="P:secondary metabolite biosynthetic process"/>
    <property type="evidence" value="ECO:0007669"/>
    <property type="project" value="TreeGrafter"/>
</dbReference>
<evidence type="ECO:0000256" key="2">
    <source>
        <dbReference type="ARBA" id="ARBA00022553"/>
    </source>
</evidence>
<dbReference type="FunFam" id="2.30.38.10:FF:000001">
    <property type="entry name" value="Non-ribosomal peptide synthetase PvdI"/>
    <property type="match status" value="1"/>
</dbReference>
<reference evidence="5 6" key="1">
    <citation type="submission" date="2019-09" db="EMBL/GenBank/DDBJ databases">
        <title>Screening of Novel Bioactive Compounds from Soil-Associated.</title>
        <authorList>
            <person name="Gong X."/>
        </authorList>
    </citation>
    <scope>NUCLEOTIDE SEQUENCE [LARGE SCALE GENOMIC DNA]</scope>
    <source>
        <strain evidence="5 6">Gxj-6</strain>
    </source>
</reference>
<dbReference type="PANTHER" id="PTHR45527">
    <property type="entry name" value="NONRIBOSOMAL PEPTIDE SYNTHETASE"/>
    <property type="match status" value="1"/>
</dbReference>
<dbReference type="Pfam" id="PF00501">
    <property type="entry name" value="AMP-binding"/>
    <property type="match status" value="1"/>
</dbReference>
<dbReference type="InterPro" id="IPR025110">
    <property type="entry name" value="AMP-bd_C"/>
</dbReference>
<organism evidence="5 6">
    <name type="scientific">Microbispora cellulosiformans</name>
    <dbReference type="NCBI Taxonomy" id="2614688"/>
    <lineage>
        <taxon>Bacteria</taxon>
        <taxon>Bacillati</taxon>
        <taxon>Actinomycetota</taxon>
        <taxon>Actinomycetes</taxon>
        <taxon>Streptosporangiales</taxon>
        <taxon>Streptosporangiaceae</taxon>
        <taxon>Microbispora</taxon>
    </lineage>
</organism>
<dbReference type="RefSeq" id="WP_150940766.1">
    <property type="nucleotide sequence ID" value="NZ_VYTZ01000045.1"/>
</dbReference>
<feature type="non-terminal residue" evidence="5">
    <location>
        <position position="1"/>
    </location>
</feature>
<dbReference type="SUPFAM" id="SSF56801">
    <property type="entry name" value="Acetyl-CoA synthetase-like"/>
    <property type="match status" value="1"/>
</dbReference>
<evidence type="ECO:0000259" key="3">
    <source>
        <dbReference type="Pfam" id="PF00501"/>
    </source>
</evidence>
<dbReference type="GO" id="GO:0031177">
    <property type="term" value="F:phosphopantetheine binding"/>
    <property type="evidence" value="ECO:0007669"/>
    <property type="project" value="TreeGrafter"/>
</dbReference>
<accession>A0A5J5JU91</accession>
<gene>
    <name evidence="5" type="ORF">F5972_36750</name>
</gene>
<evidence type="ECO:0000259" key="4">
    <source>
        <dbReference type="Pfam" id="PF13193"/>
    </source>
</evidence>
<dbReference type="Gene3D" id="2.30.38.10">
    <property type="entry name" value="Luciferase, Domain 3"/>
    <property type="match status" value="1"/>
</dbReference>
<dbReference type="InterPro" id="IPR000873">
    <property type="entry name" value="AMP-dep_synth/lig_dom"/>
</dbReference>
<proteinExistence type="predicted"/>
<evidence type="ECO:0000313" key="5">
    <source>
        <dbReference type="EMBL" id="KAA9372959.1"/>
    </source>
</evidence>
<dbReference type="Proteomes" id="UP000327011">
    <property type="component" value="Unassembled WGS sequence"/>
</dbReference>